<proteinExistence type="predicted"/>
<evidence type="ECO:0000313" key="2">
    <source>
        <dbReference type="Proteomes" id="UP001596403"/>
    </source>
</evidence>
<organism evidence="1 2">
    <name type="scientific">Sulfitobacter profundi</name>
    <dbReference type="NCBI Taxonomy" id="2679961"/>
    <lineage>
        <taxon>Bacteria</taxon>
        <taxon>Pseudomonadati</taxon>
        <taxon>Pseudomonadota</taxon>
        <taxon>Alphaproteobacteria</taxon>
        <taxon>Rhodobacterales</taxon>
        <taxon>Roseobacteraceae</taxon>
        <taxon>Sulfitobacter</taxon>
    </lineage>
</organism>
<gene>
    <name evidence="1" type="ORF">ACFQAU_19480</name>
</gene>
<accession>A0ABW1Z5Y3</accession>
<protein>
    <submittedName>
        <fullName evidence="1">Uncharacterized protein</fullName>
    </submittedName>
</protein>
<comment type="caution">
    <text evidence="1">The sequence shown here is derived from an EMBL/GenBank/DDBJ whole genome shotgun (WGS) entry which is preliminary data.</text>
</comment>
<reference evidence="2" key="1">
    <citation type="journal article" date="2019" name="Int. J. Syst. Evol. Microbiol.">
        <title>The Global Catalogue of Microorganisms (GCM) 10K type strain sequencing project: providing services to taxonomists for standard genome sequencing and annotation.</title>
        <authorList>
            <consortium name="The Broad Institute Genomics Platform"/>
            <consortium name="The Broad Institute Genome Sequencing Center for Infectious Disease"/>
            <person name="Wu L."/>
            <person name="Ma J."/>
        </authorList>
    </citation>
    <scope>NUCLEOTIDE SEQUENCE [LARGE SCALE GENOMIC DNA]</scope>
    <source>
        <strain evidence="2">NBRC 111368</strain>
    </source>
</reference>
<evidence type="ECO:0000313" key="1">
    <source>
        <dbReference type="EMBL" id="MFC6643568.1"/>
    </source>
</evidence>
<dbReference type="Proteomes" id="UP001596403">
    <property type="component" value="Unassembled WGS sequence"/>
</dbReference>
<dbReference type="EMBL" id="JBHSWA010000003">
    <property type="protein sequence ID" value="MFC6643568.1"/>
    <property type="molecule type" value="Genomic_DNA"/>
</dbReference>
<keyword evidence="2" id="KW-1185">Reference proteome</keyword>
<name>A0ABW1Z5Y3_9RHOB</name>
<dbReference type="RefSeq" id="WP_132445984.1">
    <property type="nucleotide sequence ID" value="NZ_JBHSWA010000003.1"/>
</dbReference>
<sequence>MAIFESYERTEEMMLCRADFEELFPEMFEPQGSATPAAPSDDCVARWKDDGGAPAPIAGKRSRSWQGYAASPMVAVLLGLAAVHSAMQLSKVAMPAVRRILDVEEIR</sequence>